<comment type="caution">
    <text evidence="1">The sequence shown here is derived from an EMBL/GenBank/DDBJ whole genome shotgun (WGS) entry which is preliminary data.</text>
</comment>
<organism evidence="1 2">
    <name type="scientific">Pseudomonas fluorescens</name>
    <dbReference type="NCBI Taxonomy" id="294"/>
    <lineage>
        <taxon>Bacteria</taxon>
        <taxon>Pseudomonadati</taxon>
        <taxon>Pseudomonadota</taxon>
        <taxon>Gammaproteobacteria</taxon>
        <taxon>Pseudomonadales</taxon>
        <taxon>Pseudomonadaceae</taxon>
        <taxon>Pseudomonas</taxon>
    </lineage>
</organism>
<gene>
    <name evidence="1" type="ORF">A1D17_03250</name>
</gene>
<accession>A0A166QTX4</accession>
<protein>
    <submittedName>
        <fullName evidence="1">Uncharacterized protein</fullName>
    </submittedName>
</protein>
<dbReference type="Proteomes" id="UP000076489">
    <property type="component" value="Unassembled WGS sequence"/>
</dbReference>
<proteinExistence type="predicted"/>
<reference evidence="2" key="1">
    <citation type="submission" date="2016-03" db="EMBL/GenBank/DDBJ databases">
        <authorList>
            <person name="Ray J."/>
            <person name="Price M."/>
            <person name="Deutschbauer A."/>
        </authorList>
    </citation>
    <scope>NUCLEOTIDE SEQUENCE [LARGE SCALE GENOMIC DNA]</scope>
    <source>
        <strain evidence="2">FW300-N1B4</strain>
    </source>
</reference>
<sequence>MEICVREGEFFPLNRSQQVWYGDDPEVMQEALFAGQEMTAITDDSGAFKLDYLGHVVRGFSSIEDAKSAAPELARAVLARLRTLILDV</sequence>
<evidence type="ECO:0000313" key="2">
    <source>
        <dbReference type="Proteomes" id="UP000076489"/>
    </source>
</evidence>
<dbReference type="AlphaFoldDB" id="A0A166QTX4"/>
<reference evidence="1 2" key="2">
    <citation type="journal article" date="2018" name="Nature">
        <title>Mutant phenotypes for thousands of bacterial genes of unknown function.</title>
        <authorList>
            <person name="Price M.N."/>
            <person name="Wetmore K.M."/>
            <person name="Waters R.J."/>
            <person name="Callaghan M."/>
            <person name="Ray J."/>
            <person name="Liu H."/>
            <person name="Kuehl J.V."/>
            <person name="Melnyk R.A."/>
            <person name="Lamson J.S."/>
            <person name="Suh Y."/>
            <person name="Carlson H.K."/>
            <person name="Esquivel Z."/>
            <person name="Sadeeshkumar H."/>
            <person name="Chakraborty R."/>
            <person name="Zane G.M."/>
            <person name="Rubin B.E."/>
            <person name="Wall J.D."/>
            <person name="Visel A."/>
            <person name="Bristow J."/>
            <person name="Blow M.J."/>
            <person name="Arkin A.P."/>
            <person name="Deutschbauer A.M."/>
        </authorList>
    </citation>
    <scope>NUCLEOTIDE SEQUENCE [LARGE SCALE GENOMIC DNA]</scope>
    <source>
        <strain evidence="1 2">FW300-N1B4</strain>
    </source>
</reference>
<dbReference type="OrthoDB" id="6893545at2"/>
<name>A0A166QTX4_PSEFL</name>
<evidence type="ECO:0000313" key="1">
    <source>
        <dbReference type="EMBL" id="KZN20853.1"/>
    </source>
</evidence>
<dbReference type="EMBL" id="LUKJ01000002">
    <property type="protein sequence ID" value="KZN20853.1"/>
    <property type="molecule type" value="Genomic_DNA"/>
</dbReference>